<organism evidence="1 2">
    <name type="scientific">Melanomma pulvis-pyrius CBS 109.77</name>
    <dbReference type="NCBI Taxonomy" id="1314802"/>
    <lineage>
        <taxon>Eukaryota</taxon>
        <taxon>Fungi</taxon>
        <taxon>Dikarya</taxon>
        <taxon>Ascomycota</taxon>
        <taxon>Pezizomycotina</taxon>
        <taxon>Dothideomycetes</taxon>
        <taxon>Pleosporomycetidae</taxon>
        <taxon>Pleosporales</taxon>
        <taxon>Melanommataceae</taxon>
        <taxon>Melanomma</taxon>
    </lineage>
</organism>
<dbReference type="EMBL" id="MU001821">
    <property type="protein sequence ID" value="KAF2796826.1"/>
    <property type="molecule type" value="Genomic_DNA"/>
</dbReference>
<keyword evidence="2" id="KW-1185">Reference proteome</keyword>
<protein>
    <submittedName>
        <fullName evidence="1">Uncharacterized protein</fullName>
    </submittedName>
</protein>
<reference evidence="1" key="1">
    <citation type="journal article" date="2020" name="Stud. Mycol.">
        <title>101 Dothideomycetes genomes: a test case for predicting lifestyles and emergence of pathogens.</title>
        <authorList>
            <person name="Haridas S."/>
            <person name="Albert R."/>
            <person name="Binder M."/>
            <person name="Bloem J."/>
            <person name="Labutti K."/>
            <person name="Salamov A."/>
            <person name="Andreopoulos B."/>
            <person name="Baker S."/>
            <person name="Barry K."/>
            <person name="Bills G."/>
            <person name="Bluhm B."/>
            <person name="Cannon C."/>
            <person name="Castanera R."/>
            <person name="Culley D."/>
            <person name="Daum C."/>
            <person name="Ezra D."/>
            <person name="Gonzalez J."/>
            <person name="Henrissat B."/>
            <person name="Kuo A."/>
            <person name="Liang C."/>
            <person name="Lipzen A."/>
            <person name="Lutzoni F."/>
            <person name="Magnuson J."/>
            <person name="Mondo S."/>
            <person name="Nolan M."/>
            <person name="Ohm R."/>
            <person name="Pangilinan J."/>
            <person name="Park H.-J."/>
            <person name="Ramirez L."/>
            <person name="Alfaro M."/>
            <person name="Sun H."/>
            <person name="Tritt A."/>
            <person name="Yoshinaga Y."/>
            <person name="Zwiers L.-H."/>
            <person name="Turgeon B."/>
            <person name="Goodwin S."/>
            <person name="Spatafora J."/>
            <person name="Crous P."/>
            <person name="Grigoriev I."/>
        </authorList>
    </citation>
    <scope>NUCLEOTIDE SEQUENCE</scope>
    <source>
        <strain evidence="1">CBS 109.77</strain>
    </source>
</reference>
<evidence type="ECO:0000313" key="2">
    <source>
        <dbReference type="Proteomes" id="UP000799757"/>
    </source>
</evidence>
<dbReference type="Proteomes" id="UP000799757">
    <property type="component" value="Unassembled WGS sequence"/>
</dbReference>
<accession>A0A6A6XJW4</accession>
<name>A0A6A6XJW4_9PLEO</name>
<sequence>MHDVEIPVSWPCLNSCDSLVLSTQGNLGQDHDDQYNSTPYCCIFQKAAYVGRTVSLWKVFAALTNCCMAIVPGFMSLTAELTNATKT</sequence>
<evidence type="ECO:0000313" key="1">
    <source>
        <dbReference type="EMBL" id="KAF2796826.1"/>
    </source>
</evidence>
<dbReference type="AlphaFoldDB" id="A0A6A6XJW4"/>
<gene>
    <name evidence="1" type="ORF">K505DRAFT_155746</name>
</gene>
<proteinExistence type="predicted"/>